<comment type="caution">
    <text evidence="3">The sequence shown here is derived from an EMBL/GenBank/DDBJ whole genome shotgun (WGS) entry which is preliminary data.</text>
</comment>
<dbReference type="SUPFAM" id="SSF51120">
    <property type="entry name" value="beta-Roll"/>
    <property type="match status" value="1"/>
</dbReference>
<dbReference type="PANTHER" id="PTHR38340:SF1">
    <property type="entry name" value="S-LAYER PROTEIN"/>
    <property type="match status" value="1"/>
</dbReference>
<evidence type="ECO:0000256" key="2">
    <source>
        <dbReference type="ARBA" id="ARBA00022525"/>
    </source>
</evidence>
<dbReference type="InterPro" id="IPR001343">
    <property type="entry name" value="Hemolysn_Ca-bd"/>
</dbReference>
<dbReference type="InterPro" id="IPR011049">
    <property type="entry name" value="Serralysin-like_metalloprot_C"/>
</dbReference>
<dbReference type="Gene3D" id="2.150.10.10">
    <property type="entry name" value="Serralysin-like metalloprotease, C-terminal"/>
    <property type="match status" value="1"/>
</dbReference>
<dbReference type="InterPro" id="IPR018511">
    <property type="entry name" value="Hemolysin-typ_Ca-bd_CS"/>
</dbReference>
<accession>A0ABV6ALF3</accession>
<dbReference type="Gene3D" id="2.60.40.3440">
    <property type="match status" value="1"/>
</dbReference>
<keyword evidence="4" id="KW-1185">Reference proteome</keyword>
<evidence type="ECO:0000256" key="1">
    <source>
        <dbReference type="ARBA" id="ARBA00004613"/>
    </source>
</evidence>
<keyword evidence="2" id="KW-0964">Secreted</keyword>
<evidence type="ECO:0000313" key="4">
    <source>
        <dbReference type="Proteomes" id="UP001589692"/>
    </source>
</evidence>
<gene>
    <name evidence="3" type="ORF">ACFFP0_21565</name>
</gene>
<dbReference type="PRINTS" id="PR00313">
    <property type="entry name" value="CABNDNGRPT"/>
</dbReference>
<sequence>MPTLSNGSELDVWEDIDNQSPDAILFNITEADGDVLGSTGARADYPYGWVDLASIDVFDGFFTVTTFTNDGRTELFTTLETFVFDNEGNFIRALSAQAAYLSTQVISVTAASPDDIAVTWLGANEYYGGQNTQYGQHRIVLENGVTGPDTFVNHAPAVSDLDFALSPGEALIDVRFSASDIDYDLLSFVVVDGPDHGTLEQETQYDAGYYPFPQGSYGGSLHHHQSYLNGNVFDYTPAAGFIGTDTFTVYATDGQGNSNLATITITVEPPAEEITLTNARNVVSHADENHPVRVAALGGNDRITGSRFGDRLDGGAGNDRLRGGAGNDEIVGGAGRDRIHGGEGNDILSGGAGRDVLTGGEGRDTFVFDVQPGWANSDRIVDFCSADDVFRLDSAVFAGVAAGVLDADAFVQGRAALDENDRIIYDRSSGRLLFDADGSGDAAAVTFATVNRGTALAPDDFHFV</sequence>
<dbReference type="EMBL" id="JBHMAA010000024">
    <property type="protein sequence ID" value="MFB9951446.1"/>
    <property type="molecule type" value="Genomic_DNA"/>
</dbReference>
<evidence type="ECO:0000313" key="3">
    <source>
        <dbReference type="EMBL" id="MFB9951446.1"/>
    </source>
</evidence>
<dbReference type="Pfam" id="PF17963">
    <property type="entry name" value="Big_9"/>
    <property type="match status" value="1"/>
</dbReference>
<reference evidence="3 4" key="1">
    <citation type="submission" date="2024-09" db="EMBL/GenBank/DDBJ databases">
        <authorList>
            <person name="Sun Q."/>
            <person name="Mori K."/>
        </authorList>
    </citation>
    <scope>NUCLEOTIDE SEQUENCE [LARGE SCALE GENOMIC DNA]</scope>
    <source>
        <strain evidence="3 4">TBRC 4938</strain>
    </source>
</reference>
<dbReference type="Proteomes" id="UP001589692">
    <property type="component" value="Unassembled WGS sequence"/>
</dbReference>
<dbReference type="PROSITE" id="PS00330">
    <property type="entry name" value="HEMOLYSIN_CALCIUM"/>
    <property type="match status" value="3"/>
</dbReference>
<protein>
    <submittedName>
        <fullName evidence="3">Calcium-binding protein</fullName>
    </submittedName>
</protein>
<dbReference type="Pfam" id="PF00353">
    <property type="entry name" value="HemolysinCabind"/>
    <property type="match status" value="2"/>
</dbReference>
<comment type="subcellular location">
    <subcellularLocation>
        <location evidence="1">Secreted</location>
    </subcellularLocation>
</comment>
<dbReference type="PANTHER" id="PTHR38340">
    <property type="entry name" value="S-LAYER PROTEIN"/>
    <property type="match status" value="1"/>
</dbReference>
<dbReference type="InterPro" id="IPR050557">
    <property type="entry name" value="RTX_toxin/Mannuronan_C5-epim"/>
</dbReference>
<dbReference type="RefSeq" id="WP_377264254.1">
    <property type="nucleotide sequence ID" value="NZ_JBHMAA010000024.1"/>
</dbReference>
<organism evidence="3 4">
    <name type="scientific">Rhizobium puerariae</name>
    <dbReference type="NCBI Taxonomy" id="1585791"/>
    <lineage>
        <taxon>Bacteria</taxon>
        <taxon>Pseudomonadati</taxon>
        <taxon>Pseudomonadota</taxon>
        <taxon>Alphaproteobacteria</taxon>
        <taxon>Hyphomicrobiales</taxon>
        <taxon>Rhizobiaceae</taxon>
        <taxon>Rhizobium/Agrobacterium group</taxon>
        <taxon>Rhizobium</taxon>
    </lineage>
</organism>
<proteinExistence type="predicted"/>
<name>A0ABV6ALF3_9HYPH</name>